<dbReference type="PANTHER" id="PTHR24363">
    <property type="entry name" value="SERINE/THREONINE PROTEIN KINASE"/>
    <property type="match status" value="1"/>
</dbReference>
<dbReference type="Gene3D" id="1.10.510.10">
    <property type="entry name" value="Transferase(Phosphotransferase) domain 1"/>
    <property type="match status" value="1"/>
</dbReference>
<evidence type="ECO:0000256" key="1">
    <source>
        <dbReference type="ARBA" id="ARBA00012513"/>
    </source>
</evidence>
<evidence type="ECO:0000256" key="3">
    <source>
        <dbReference type="ARBA" id="ARBA00022679"/>
    </source>
</evidence>
<feature type="compositionally biased region" description="Low complexity" evidence="9">
    <location>
        <begin position="590"/>
        <end position="599"/>
    </location>
</feature>
<organism evidence="11 12">
    <name type="scientific">Hydrococcus rivularis NIES-593</name>
    <dbReference type="NCBI Taxonomy" id="1921803"/>
    <lineage>
        <taxon>Bacteria</taxon>
        <taxon>Bacillati</taxon>
        <taxon>Cyanobacteriota</taxon>
        <taxon>Cyanophyceae</taxon>
        <taxon>Pleurocapsales</taxon>
        <taxon>Hydrococcaceae</taxon>
        <taxon>Hydrococcus</taxon>
    </lineage>
</organism>
<dbReference type="InterPro" id="IPR011009">
    <property type="entry name" value="Kinase-like_dom_sf"/>
</dbReference>
<dbReference type="GO" id="GO:0004674">
    <property type="term" value="F:protein serine/threonine kinase activity"/>
    <property type="evidence" value="ECO:0007669"/>
    <property type="project" value="UniProtKB-KW"/>
</dbReference>
<dbReference type="InterPro" id="IPR000719">
    <property type="entry name" value="Prot_kinase_dom"/>
</dbReference>
<feature type="compositionally biased region" description="Basic and acidic residues" evidence="9">
    <location>
        <begin position="538"/>
        <end position="557"/>
    </location>
</feature>
<feature type="region of interest" description="Disordered" evidence="9">
    <location>
        <begin position="518"/>
        <end position="620"/>
    </location>
</feature>
<dbReference type="EC" id="2.7.11.1" evidence="1"/>
<keyword evidence="5" id="KW-0418">Kinase</keyword>
<keyword evidence="12" id="KW-1185">Reference proteome</keyword>
<dbReference type="Pfam" id="PF00069">
    <property type="entry name" value="Pkinase"/>
    <property type="match status" value="1"/>
</dbReference>
<feature type="compositionally biased region" description="Basic and acidic residues" evidence="9">
    <location>
        <begin position="458"/>
        <end position="472"/>
    </location>
</feature>
<evidence type="ECO:0000259" key="10">
    <source>
        <dbReference type="PROSITE" id="PS50011"/>
    </source>
</evidence>
<feature type="compositionally biased region" description="Basic and acidic residues" evidence="9">
    <location>
        <begin position="576"/>
        <end position="589"/>
    </location>
</feature>
<evidence type="ECO:0000256" key="4">
    <source>
        <dbReference type="ARBA" id="ARBA00022741"/>
    </source>
</evidence>
<dbReference type="Gene3D" id="3.30.200.20">
    <property type="entry name" value="Phosphorylase Kinase, domain 1"/>
    <property type="match status" value="1"/>
</dbReference>
<feature type="domain" description="Protein kinase" evidence="10">
    <location>
        <begin position="17"/>
        <end position="287"/>
    </location>
</feature>
<keyword evidence="6" id="KW-0067">ATP-binding</keyword>
<dbReference type="EMBL" id="MRCB01000001">
    <property type="protein sequence ID" value="OKH26840.1"/>
    <property type="molecule type" value="Genomic_DNA"/>
</dbReference>
<dbReference type="AlphaFoldDB" id="A0A1U7HTB0"/>
<feature type="region of interest" description="Disordered" evidence="9">
    <location>
        <begin position="632"/>
        <end position="662"/>
    </location>
</feature>
<feature type="compositionally biased region" description="Basic residues" evidence="9">
    <location>
        <begin position="367"/>
        <end position="381"/>
    </location>
</feature>
<comment type="caution">
    <text evidence="11">The sequence shown here is derived from an EMBL/GenBank/DDBJ whole genome shotgun (WGS) entry which is preliminary data.</text>
</comment>
<feature type="compositionally biased region" description="Polar residues" evidence="9">
    <location>
        <begin position="527"/>
        <end position="537"/>
    </location>
</feature>
<dbReference type="Proteomes" id="UP000186868">
    <property type="component" value="Unassembled WGS sequence"/>
</dbReference>
<evidence type="ECO:0000256" key="2">
    <source>
        <dbReference type="ARBA" id="ARBA00022527"/>
    </source>
</evidence>
<evidence type="ECO:0000256" key="7">
    <source>
        <dbReference type="ARBA" id="ARBA00047899"/>
    </source>
</evidence>
<dbReference type="STRING" id="1921803.NIES593_02020"/>
<name>A0A1U7HTB0_9CYAN</name>
<dbReference type="RefSeq" id="WP_073597970.1">
    <property type="nucleotide sequence ID" value="NZ_MRCB01000001.1"/>
</dbReference>
<evidence type="ECO:0000313" key="12">
    <source>
        <dbReference type="Proteomes" id="UP000186868"/>
    </source>
</evidence>
<protein>
    <recommendedName>
        <fullName evidence="1">non-specific serine/threonine protein kinase</fullName>
        <ecNumber evidence="1">2.7.11.1</ecNumber>
    </recommendedName>
</protein>
<reference evidence="11 12" key="1">
    <citation type="submission" date="2016-11" db="EMBL/GenBank/DDBJ databases">
        <title>Draft Genome Sequences of Nine Cyanobacterial Strains from Diverse Habitats.</title>
        <authorList>
            <person name="Zhu T."/>
            <person name="Hou S."/>
            <person name="Lu X."/>
            <person name="Hess W.R."/>
        </authorList>
    </citation>
    <scope>NUCLEOTIDE SEQUENCE [LARGE SCALE GENOMIC DNA]</scope>
    <source>
        <strain evidence="11 12">NIES-593</strain>
    </source>
</reference>
<dbReference type="PANTHER" id="PTHR24363:SF0">
    <property type="entry name" value="SERINE_THREONINE KINASE LIKE DOMAIN CONTAINING 1"/>
    <property type="match status" value="1"/>
</dbReference>
<comment type="catalytic activity">
    <reaction evidence="8">
        <text>L-seryl-[protein] + ATP = O-phospho-L-seryl-[protein] + ADP + H(+)</text>
        <dbReference type="Rhea" id="RHEA:17989"/>
        <dbReference type="Rhea" id="RHEA-COMP:9863"/>
        <dbReference type="Rhea" id="RHEA-COMP:11604"/>
        <dbReference type="ChEBI" id="CHEBI:15378"/>
        <dbReference type="ChEBI" id="CHEBI:29999"/>
        <dbReference type="ChEBI" id="CHEBI:30616"/>
        <dbReference type="ChEBI" id="CHEBI:83421"/>
        <dbReference type="ChEBI" id="CHEBI:456216"/>
        <dbReference type="EC" id="2.7.11.1"/>
    </reaction>
</comment>
<dbReference type="PROSITE" id="PS00109">
    <property type="entry name" value="PROTEIN_KINASE_TYR"/>
    <property type="match status" value="1"/>
</dbReference>
<dbReference type="SUPFAM" id="SSF56112">
    <property type="entry name" value="Protein kinase-like (PK-like)"/>
    <property type="match status" value="1"/>
</dbReference>
<evidence type="ECO:0000313" key="11">
    <source>
        <dbReference type="EMBL" id="OKH26840.1"/>
    </source>
</evidence>
<feature type="compositionally biased region" description="Polar residues" evidence="9">
    <location>
        <begin position="340"/>
        <end position="356"/>
    </location>
</feature>
<feature type="region of interest" description="Disordered" evidence="9">
    <location>
        <begin position="435"/>
        <end position="499"/>
    </location>
</feature>
<feature type="region of interest" description="Disordered" evidence="9">
    <location>
        <begin position="332"/>
        <end position="391"/>
    </location>
</feature>
<sequence>MRATAELSPGTLVGDRYLVQRTLGYGSCGCTYLVFDNQNSAQLRVLKEFAPADNRESVIQKCYSLFEQEAQVLCKLKHPQIPQCFGFFEDRGRLFLVQEYIDGKTYCELLQERLALGKVFSEAEVLQWLKDLLPVLENIHSRRIIHRDISPDNIMFPNQGNKPVLIDFGVVKQVITQIGSQIGSEETAASVRGTMVGKAGYSPPEQLRLGQCYPNSDLYSLAVTALVLLTGRHPSELCDGYSLKWQWRKFVKLHPSLGLILDKMLAEIPKDRFQSASEVLMALSTILPHRSSLSSMPPRPAQPRSYYRNEGERTEFGSEDDTLIAHSYLKPPSSAAKRSFPSQQRTVIQEPGTSLQIDRDTSVQAKAKSRLPSQHRRRKRTSQPIGRRQSVASSVRWLTAGVLVAGSLIGGWAIGERSPKIAFVCEVFNNCASDRPLPKTAKGDAQAQKKVAEASSFEGKKELQEISDRLGGTRDSSFGAPEVPSATPESTSQSQQEFANYQRELTEKVRRLQSQISELVSRRGGEQTESSVNGNTEQKVERQTKAPEENSEKKATQSEETASSQSRQAEPLETPLLERSDSIPLKDEPTPAARETPAPEQSPADVVANSNSSESEPKPQAQINLSAAQKNEVVLPETKPPAASEQPTPAPKKTNPPAETFKPGYWQPAARIDPQRPFQVKLINQTGEQIEYALTTNEFSPRQLASRESATLTRVPLDANLLINPIASPSNGEFASSLKFDVAASNNLLTVTILPGERERAGDSTVNVHRTGAIYIF</sequence>
<gene>
    <name evidence="11" type="ORF">NIES593_02020</name>
</gene>
<dbReference type="GO" id="GO:0005524">
    <property type="term" value="F:ATP binding"/>
    <property type="evidence" value="ECO:0007669"/>
    <property type="project" value="UniProtKB-KW"/>
</dbReference>
<proteinExistence type="predicted"/>
<evidence type="ECO:0000256" key="9">
    <source>
        <dbReference type="SAM" id="MobiDB-lite"/>
    </source>
</evidence>
<feature type="compositionally biased region" description="Polar residues" evidence="9">
    <location>
        <begin position="558"/>
        <end position="568"/>
    </location>
</feature>
<dbReference type="PROSITE" id="PS50011">
    <property type="entry name" value="PROTEIN_KINASE_DOM"/>
    <property type="match status" value="1"/>
</dbReference>
<dbReference type="InterPro" id="IPR008266">
    <property type="entry name" value="Tyr_kinase_AS"/>
</dbReference>
<evidence type="ECO:0000256" key="6">
    <source>
        <dbReference type="ARBA" id="ARBA00022840"/>
    </source>
</evidence>
<dbReference type="CDD" id="cd14014">
    <property type="entry name" value="STKc_PknB_like"/>
    <property type="match status" value="1"/>
</dbReference>
<dbReference type="OrthoDB" id="507628at2"/>
<feature type="compositionally biased region" description="Polar residues" evidence="9">
    <location>
        <begin position="487"/>
        <end position="499"/>
    </location>
</feature>
<keyword evidence="2" id="KW-0723">Serine/threonine-protein kinase</keyword>
<evidence type="ECO:0000256" key="5">
    <source>
        <dbReference type="ARBA" id="ARBA00022777"/>
    </source>
</evidence>
<comment type="catalytic activity">
    <reaction evidence="7">
        <text>L-threonyl-[protein] + ATP = O-phospho-L-threonyl-[protein] + ADP + H(+)</text>
        <dbReference type="Rhea" id="RHEA:46608"/>
        <dbReference type="Rhea" id="RHEA-COMP:11060"/>
        <dbReference type="Rhea" id="RHEA-COMP:11605"/>
        <dbReference type="ChEBI" id="CHEBI:15378"/>
        <dbReference type="ChEBI" id="CHEBI:30013"/>
        <dbReference type="ChEBI" id="CHEBI:30616"/>
        <dbReference type="ChEBI" id="CHEBI:61977"/>
        <dbReference type="ChEBI" id="CHEBI:456216"/>
        <dbReference type="EC" id="2.7.11.1"/>
    </reaction>
</comment>
<keyword evidence="3" id="KW-0808">Transferase</keyword>
<evidence type="ECO:0000256" key="8">
    <source>
        <dbReference type="ARBA" id="ARBA00048679"/>
    </source>
</evidence>
<keyword evidence="4" id="KW-0547">Nucleotide-binding</keyword>
<accession>A0A1U7HTB0</accession>